<dbReference type="Gene3D" id="2.60.40.10">
    <property type="entry name" value="Immunoglobulins"/>
    <property type="match status" value="1"/>
</dbReference>
<keyword evidence="3" id="KW-0732">Signal</keyword>
<evidence type="ECO:0000256" key="5">
    <source>
        <dbReference type="ARBA" id="ARBA00023136"/>
    </source>
</evidence>
<dbReference type="GO" id="GO:0006508">
    <property type="term" value="P:proteolysis"/>
    <property type="evidence" value="ECO:0007669"/>
    <property type="project" value="InterPro"/>
</dbReference>
<name>A0A660SIA0_UNCW3</name>
<dbReference type="InterPro" id="IPR013517">
    <property type="entry name" value="FG-GAP"/>
</dbReference>
<dbReference type="EMBL" id="QNBE01000041">
    <property type="protein sequence ID" value="RKX70373.1"/>
    <property type="molecule type" value="Genomic_DNA"/>
</dbReference>
<dbReference type="InterPro" id="IPR029031">
    <property type="entry name" value="Gingipain_N_sf"/>
</dbReference>
<keyword evidence="4" id="KW-1133">Transmembrane helix</keyword>
<dbReference type="InterPro" id="IPR038490">
    <property type="entry name" value="Gingipain_propep_sf"/>
</dbReference>
<dbReference type="SUPFAM" id="SSF52129">
    <property type="entry name" value="Caspase-like"/>
    <property type="match status" value="1"/>
</dbReference>
<gene>
    <name evidence="7" type="ORF">DRP53_05165</name>
</gene>
<dbReference type="PANTHER" id="PTHR21419">
    <property type="match status" value="1"/>
</dbReference>
<keyword evidence="2" id="KW-0812">Transmembrane</keyword>
<feature type="domain" description="Gingipain" evidence="6">
    <location>
        <begin position="182"/>
        <end position="527"/>
    </location>
</feature>
<dbReference type="InterPro" id="IPR045232">
    <property type="entry name" value="FAM234"/>
</dbReference>
<dbReference type="InterPro" id="IPR029030">
    <property type="entry name" value="Caspase-like_dom_sf"/>
</dbReference>
<dbReference type="NCBIfam" id="TIGR04183">
    <property type="entry name" value="Por_Secre_tail"/>
    <property type="match status" value="1"/>
</dbReference>
<evidence type="ECO:0000256" key="1">
    <source>
        <dbReference type="ARBA" id="ARBA00004167"/>
    </source>
</evidence>
<organism evidence="7 8">
    <name type="scientific">candidate division WOR-3 bacterium</name>
    <dbReference type="NCBI Taxonomy" id="2052148"/>
    <lineage>
        <taxon>Bacteria</taxon>
        <taxon>Bacteria division WOR-3</taxon>
    </lineage>
</organism>
<dbReference type="Gene3D" id="2.60.40.3800">
    <property type="match status" value="1"/>
</dbReference>
<dbReference type="GO" id="GO:0016020">
    <property type="term" value="C:membrane"/>
    <property type="evidence" value="ECO:0007669"/>
    <property type="project" value="UniProtKB-SubCell"/>
</dbReference>
<dbReference type="SUPFAM" id="SSF69318">
    <property type="entry name" value="Integrin alpha N-terminal domain"/>
    <property type="match status" value="1"/>
</dbReference>
<protein>
    <recommendedName>
        <fullName evidence="6">Gingipain domain-containing protein</fullName>
    </recommendedName>
</protein>
<evidence type="ECO:0000256" key="4">
    <source>
        <dbReference type="ARBA" id="ARBA00022989"/>
    </source>
</evidence>
<keyword evidence="5" id="KW-0472">Membrane</keyword>
<comment type="subcellular location">
    <subcellularLocation>
        <location evidence="1">Membrane</location>
        <topology evidence="1">Single-pass membrane protein</topology>
    </subcellularLocation>
</comment>
<evidence type="ECO:0000259" key="6">
    <source>
        <dbReference type="Pfam" id="PF01364"/>
    </source>
</evidence>
<evidence type="ECO:0000313" key="8">
    <source>
        <dbReference type="Proteomes" id="UP000268469"/>
    </source>
</evidence>
<proteinExistence type="predicted"/>
<reference evidence="7 8" key="1">
    <citation type="submission" date="2018-06" db="EMBL/GenBank/DDBJ databases">
        <title>Extensive metabolic versatility and redundancy in microbially diverse, dynamic hydrothermal sediments.</title>
        <authorList>
            <person name="Dombrowski N."/>
            <person name="Teske A."/>
            <person name="Baker B.J."/>
        </authorList>
    </citation>
    <scope>NUCLEOTIDE SEQUENCE [LARGE SCALE GENOMIC DNA]</scope>
    <source>
        <strain evidence="7">B36_G15</strain>
    </source>
</reference>
<dbReference type="InterPro" id="IPR001769">
    <property type="entry name" value="Gingipain"/>
</dbReference>
<dbReference type="InterPro" id="IPR013783">
    <property type="entry name" value="Ig-like_fold"/>
</dbReference>
<evidence type="ECO:0000313" key="7">
    <source>
        <dbReference type="EMBL" id="RKX70373.1"/>
    </source>
</evidence>
<dbReference type="Gene3D" id="3.40.50.10390">
    <property type="entry name" value="Gingipain r, domain 1"/>
    <property type="match status" value="1"/>
</dbReference>
<evidence type="ECO:0000256" key="3">
    <source>
        <dbReference type="ARBA" id="ARBA00022729"/>
    </source>
</evidence>
<dbReference type="GO" id="GO:0008234">
    <property type="term" value="F:cysteine-type peptidase activity"/>
    <property type="evidence" value="ECO:0007669"/>
    <property type="project" value="InterPro"/>
</dbReference>
<accession>A0A660SIA0</accession>
<dbReference type="PANTHER" id="PTHR21419:SF23">
    <property type="entry name" value="PROTEIN DEFECTIVE IN EXINE FORMATION 1"/>
    <property type="match status" value="1"/>
</dbReference>
<dbReference type="InterPro" id="IPR028994">
    <property type="entry name" value="Integrin_alpha_N"/>
</dbReference>
<dbReference type="Pfam" id="PF13517">
    <property type="entry name" value="FG-GAP_3"/>
    <property type="match status" value="2"/>
</dbReference>
<comment type="caution">
    <text evidence="7">The sequence shown here is derived from an EMBL/GenBank/DDBJ whole genome shotgun (WGS) entry which is preliminary data.</text>
</comment>
<dbReference type="InterPro" id="IPR026444">
    <property type="entry name" value="Secre_tail"/>
</dbReference>
<sequence>MLLLLFSYIINFDPGLVKIIDGHVYYGHLPNYGRIGAPPLPIVRKIYPIPYGMEIAKVDILIPDSIVLAENFDPVRVEPPKGPIELPMPDPPPDLYPERIVTFRSGFFRGLGILNLLIFPIRYRRHSLILYPKIIIHPRYRPASSHLPERMGAYSQHLTREIYHRLTGEYPSLPPLPGKDLLVVAPHILAPVAERYVEMKRKHGFLTELVYVEDLIRCYPQCDNAASIRCGIRDLYKKYGFSFLALIGDHPLIPARKFHWVYENCLLGRDIPTDLYYSCLDGDWNFDRDSYFGEFEDSVDLYPDIFVGRIPVANEREGMAYLDKLERMNFGPDTTIGDKIIFLCSSLFSKGDALMAAESIIAKIPDTLQPFISVLHDTIPNLLNKRIAFDSIRSGYRIIFGFGHGNPTRFQYDGEYGELPDFDTLKNETRTNLFYHITCSNCSFETECVGEHLINQHGGGLNFIGPAWVSFLYPHTYLAQELVQHLASFPIGISVPLSFIKFIPQLETDPIYRLIAFEINTLGDPTISYPLRSHHPITNFTYSDTILTGLDRIDFSYSPPELARISILSGESHKTKIAWGSGWLETYCDSPGTGILTLSRPGEPIVLDTIVILEPDYHLKIVDHRYSPGKPNPFERGSLRILLRNTGLVPSPMAIGTITTENPKVEIINGSVTIPPLSPQENLWTQPFVLHFYDLKDREEVRTAITIITTEPEFFDTLTLTIATPVITRLKNLIRDESGNGRIEPNERFSLQILFGNYGEEESDSLIACLKADTHYVILESDSALLLPISPGEQETLGPFSGRATNYWYPEVSFTLDLDTISYHFELDPPSPPTSAYAFPTDSGNTIFWQSPPEADLAGYFIYRHENGKLISINPRPIKITRYTDTIIGGCCYHITAVDTSVSESALSDSILVSRFPSHPGFPAPLSYYCFASPKIADLDPDYPGLEIIQGCWDGKLFLYHENGTGGYFTSLDGPIWATPAIGDVDHDGELDIVCGTRTNPAKLYVLDRNGNPKPGFPVTLEGSILSSVAIADLDSDQKLELTLVTTSGIFYIIDDDGVIAFSRKLGGYHWGAPAIGDLDDDGELEVVPPSGNDTVYVFEADGSSMEPFPVPIPGKFFYGPTIADLDRDRRLEIVLGLSISNEDKIVILDDDGTILPGWPQTYNQRNVDDYVSFGDLDHDGAPELILDYELYTWTGGITVINPNGNVLKGWPQLRGEGSSNTVVVDIDGDRRPEVVCGSADRKIYAFHPDGSYCPGFPIQIGHTIYTTPAIADVDEDGRLELAIAALDWKLYLFDLEGPAAPDRLIWPCFRSDLYNTGCYHPPQIEVGESGANLKRRIGVIPVPCLAPLAFSYNTDAPISLSVFDVLGRRIESETLIGRGRYRLDLAAGIYFLRFRWREEEITRKVVILR</sequence>
<dbReference type="Gene3D" id="2.130.10.130">
    <property type="entry name" value="Integrin alpha, N-terminal"/>
    <property type="match status" value="1"/>
</dbReference>
<dbReference type="Pfam" id="PF01364">
    <property type="entry name" value="Peptidase_C25"/>
    <property type="match status" value="1"/>
</dbReference>
<evidence type="ECO:0000256" key="2">
    <source>
        <dbReference type="ARBA" id="ARBA00022692"/>
    </source>
</evidence>
<dbReference type="Proteomes" id="UP000268469">
    <property type="component" value="Unassembled WGS sequence"/>
</dbReference>
<dbReference type="Gene3D" id="3.40.50.1460">
    <property type="match status" value="1"/>
</dbReference>